<keyword evidence="3" id="KW-1185">Reference proteome</keyword>
<dbReference type="InParanoid" id="A7S3J3"/>
<accession>A7S3J3</accession>
<dbReference type="HOGENOM" id="CLU_1333340_0_0_1"/>
<feature type="chain" id="PRO_5002712283" evidence="1">
    <location>
        <begin position="20"/>
        <end position="206"/>
    </location>
</feature>
<dbReference type="Proteomes" id="UP000001593">
    <property type="component" value="Unassembled WGS sequence"/>
</dbReference>
<proteinExistence type="predicted"/>
<name>A7S3J3_NEMVE</name>
<evidence type="ECO:0000256" key="1">
    <source>
        <dbReference type="SAM" id="SignalP"/>
    </source>
</evidence>
<feature type="signal peptide" evidence="1">
    <location>
        <begin position="1"/>
        <end position="19"/>
    </location>
</feature>
<sequence>MYLVLAAATYLLLVSPTLSLMCTQKEEVNILNECVKILKDEMVLSENMADYCKAYQDWVQCMERPDNLWCDSSPLKGLRYFVSERVEFDKKTGVCHDTDASLLEAASLELKRPETDLKSVTFESAEEARCVKSLNERCVNKMRAYMREHTTGDCGAINEYFRCFLNNSINCNSSKPLQKYKNMLLEIGKEVKMSFETSSILKNLCP</sequence>
<gene>
    <name evidence="2" type="ORF">NEMVEDRAFT_v1g242618</name>
</gene>
<evidence type="ECO:0000313" key="2">
    <source>
        <dbReference type="EMBL" id="EDO41781.1"/>
    </source>
</evidence>
<keyword evidence="1" id="KW-0732">Signal</keyword>
<dbReference type="EMBL" id="DS469573">
    <property type="protein sequence ID" value="EDO41781.1"/>
    <property type="molecule type" value="Genomic_DNA"/>
</dbReference>
<organism evidence="2 3">
    <name type="scientific">Nematostella vectensis</name>
    <name type="common">Starlet sea anemone</name>
    <dbReference type="NCBI Taxonomy" id="45351"/>
    <lineage>
        <taxon>Eukaryota</taxon>
        <taxon>Metazoa</taxon>
        <taxon>Cnidaria</taxon>
        <taxon>Anthozoa</taxon>
        <taxon>Hexacorallia</taxon>
        <taxon>Actiniaria</taxon>
        <taxon>Edwardsiidae</taxon>
        <taxon>Nematostella</taxon>
    </lineage>
</organism>
<protein>
    <submittedName>
        <fullName evidence="2">Uncharacterized protein</fullName>
    </submittedName>
</protein>
<evidence type="ECO:0000313" key="3">
    <source>
        <dbReference type="Proteomes" id="UP000001593"/>
    </source>
</evidence>
<reference evidence="2 3" key="1">
    <citation type="journal article" date="2007" name="Science">
        <title>Sea anemone genome reveals ancestral eumetazoan gene repertoire and genomic organization.</title>
        <authorList>
            <person name="Putnam N.H."/>
            <person name="Srivastava M."/>
            <person name="Hellsten U."/>
            <person name="Dirks B."/>
            <person name="Chapman J."/>
            <person name="Salamov A."/>
            <person name="Terry A."/>
            <person name="Shapiro H."/>
            <person name="Lindquist E."/>
            <person name="Kapitonov V.V."/>
            <person name="Jurka J."/>
            <person name="Genikhovich G."/>
            <person name="Grigoriev I.V."/>
            <person name="Lucas S.M."/>
            <person name="Steele R.E."/>
            <person name="Finnerty J.R."/>
            <person name="Technau U."/>
            <person name="Martindale M.Q."/>
            <person name="Rokhsar D.S."/>
        </authorList>
    </citation>
    <scope>NUCLEOTIDE SEQUENCE [LARGE SCALE GENOMIC DNA]</scope>
    <source>
        <strain evidence="3">CH2 X CH6</strain>
    </source>
</reference>
<dbReference type="AlphaFoldDB" id="A7S3J3"/>